<dbReference type="GeneID" id="33559894"/>
<evidence type="ECO:0000313" key="2">
    <source>
        <dbReference type="EMBL" id="ORX38704.1"/>
    </source>
</evidence>
<reference evidence="2 3" key="1">
    <citation type="submission" date="2017-03" db="EMBL/GenBank/DDBJ databases">
        <title>Widespread Adenine N6-methylation of Active Genes in Fungi.</title>
        <authorList>
            <consortium name="DOE Joint Genome Institute"/>
            <person name="Mondo S.J."/>
            <person name="Dannebaum R.O."/>
            <person name="Kuo R.C."/>
            <person name="Louie K.B."/>
            <person name="Bewick A.J."/>
            <person name="Labutti K."/>
            <person name="Haridas S."/>
            <person name="Kuo A."/>
            <person name="Salamov A."/>
            <person name="Ahrendt S.R."/>
            <person name="Lau R."/>
            <person name="Bowen B.P."/>
            <person name="Lipzen A."/>
            <person name="Sullivan W."/>
            <person name="Andreopoulos W.B."/>
            <person name="Clum A."/>
            <person name="Lindquist E."/>
            <person name="Daum C."/>
            <person name="Northen T.R."/>
            <person name="Ramamoorthy G."/>
            <person name="Schmitz R.J."/>
            <person name="Gryganskyi A."/>
            <person name="Culley D."/>
            <person name="Magnuson J."/>
            <person name="James T.Y."/>
            <person name="O'Malley M.A."/>
            <person name="Stajich J.E."/>
            <person name="Spatafora J.W."/>
            <person name="Visel A."/>
            <person name="Grigoriev I.V."/>
        </authorList>
    </citation>
    <scope>NUCLEOTIDE SEQUENCE [LARGE SCALE GENOMIC DNA]</scope>
    <source>
        <strain evidence="2 3">NRRL Y-17943</strain>
    </source>
</reference>
<evidence type="ECO:0000313" key="3">
    <source>
        <dbReference type="Proteomes" id="UP000193218"/>
    </source>
</evidence>
<dbReference type="PANTHER" id="PTHR37017:SF11">
    <property type="entry name" value="ESTERASE_LIPASE_THIOESTERASE DOMAIN-CONTAINING PROTEIN"/>
    <property type="match status" value="1"/>
</dbReference>
<dbReference type="GO" id="GO:0016787">
    <property type="term" value="F:hydrolase activity"/>
    <property type="evidence" value="ECO:0007669"/>
    <property type="project" value="UniProtKB-KW"/>
</dbReference>
<dbReference type="OrthoDB" id="1263307at2759"/>
<dbReference type="EMBL" id="NBSH01000004">
    <property type="protein sequence ID" value="ORX38704.1"/>
    <property type="molecule type" value="Genomic_DNA"/>
</dbReference>
<keyword evidence="3" id="KW-1185">Reference proteome</keyword>
<dbReference type="AlphaFoldDB" id="A0A1Y1UMI5"/>
<keyword evidence="2" id="KW-0378">Hydrolase</keyword>
<sequence>MLSKPTILVIHGSWHVPAHYEPLVQSFKSQGFEAVCPRLPSFAAKPHIGLREDVRAIQAALEELVEAGQDILVLAHSYGGVVTSQAVTREYDVQTRMVKGLKGGVVGLVFMATFLPLPGESLADALGSSLPPFLPIHPDGSCTMLDPAQAFYHDVPSDQAQHWISLLKPCPAITQFSAITDASYLSYRSTYIYATDDQRLPYPIQKWMVKRASLLGARFNEKEVKSSHSPFLSMPKKIVECVQAEIDNGVYAVDPAFVDAAEAVRREFGEILAKMGPPPS</sequence>
<accession>A0A1Y1UMI5</accession>
<dbReference type="InterPro" id="IPR029058">
    <property type="entry name" value="AB_hydrolase_fold"/>
</dbReference>
<organism evidence="2 3">
    <name type="scientific">Kockovaella imperatae</name>
    <dbReference type="NCBI Taxonomy" id="4999"/>
    <lineage>
        <taxon>Eukaryota</taxon>
        <taxon>Fungi</taxon>
        <taxon>Dikarya</taxon>
        <taxon>Basidiomycota</taxon>
        <taxon>Agaricomycotina</taxon>
        <taxon>Tremellomycetes</taxon>
        <taxon>Tremellales</taxon>
        <taxon>Cuniculitremaceae</taxon>
        <taxon>Kockovaella</taxon>
    </lineage>
</organism>
<protein>
    <submittedName>
        <fullName evidence="2">Alpha/beta hydrolase fold-1</fullName>
    </submittedName>
</protein>
<dbReference type="Gene3D" id="3.40.50.1820">
    <property type="entry name" value="alpha/beta hydrolase"/>
    <property type="match status" value="1"/>
</dbReference>
<dbReference type="PANTHER" id="PTHR37017">
    <property type="entry name" value="AB HYDROLASE-1 DOMAIN-CONTAINING PROTEIN-RELATED"/>
    <property type="match status" value="1"/>
</dbReference>
<dbReference type="InParanoid" id="A0A1Y1UMI5"/>
<dbReference type="Proteomes" id="UP000193218">
    <property type="component" value="Unassembled WGS sequence"/>
</dbReference>
<dbReference type="Pfam" id="PF12697">
    <property type="entry name" value="Abhydrolase_6"/>
    <property type="match status" value="1"/>
</dbReference>
<evidence type="ECO:0000259" key="1">
    <source>
        <dbReference type="Pfam" id="PF12697"/>
    </source>
</evidence>
<proteinExistence type="predicted"/>
<dbReference type="STRING" id="4999.A0A1Y1UMI5"/>
<feature type="domain" description="AB hydrolase-1" evidence="1">
    <location>
        <begin position="7"/>
        <end position="239"/>
    </location>
</feature>
<gene>
    <name evidence="2" type="ORF">BD324DRAFT_650050</name>
</gene>
<name>A0A1Y1UMI5_9TREE</name>
<dbReference type="RefSeq" id="XP_021872626.1">
    <property type="nucleotide sequence ID" value="XM_022018085.1"/>
</dbReference>
<dbReference type="InterPro" id="IPR052897">
    <property type="entry name" value="Sec-Metab_Biosynth_Hydrolase"/>
</dbReference>
<dbReference type="SUPFAM" id="SSF53474">
    <property type="entry name" value="alpha/beta-Hydrolases"/>
    <property type="match status" value="1"/>
</dbReference>
<comment type="caution">
    <text evidence="2">The sequence shown here is derived from an EMBL/GenBank/DDBJ whole genome shotgun (WGS) entry which is preliminary data.</text>
</comment>
<dbReference type="InterPro" id="IPR000073">
    <property type="entry name" value="AB_hydrolase_1"/>
</dbReference>